<dbReference type="Proteomes" id="UP000019473">
    <property type="component" value="Unassembled WGS sequence"/>
</dbReference>
<dbReference type="AlphaFoldDB" id="W9VSU9"/>
<keyword evidence="2" id="KW-1185">Reference proteome</keyword>
<evidence type="ECO:0000313" key="1">
    <source>
        <dbReference type="EMBL" id="EXJ58817.1"/>
    </source>
</evidence>
<dbReference type="GeneID" id="19180825"/>
<sequence>MSSGAANIESAEAATVKFPSLEKGAVDNKQQHDKAEALVNDKEALNKVLVDRSGEQYPTSAELKTLRRTHGHVPWLLYTIAFVELCERFAY</sequence>
<proteinExistence type="predicted"/>
<accession>W9VSU9</accession>
<name>W9VSU9_9EURO</name>
<organism evidence="1 2">
    <name type="scientific">Cladophialophora yegresii CBS 114405</name>
    <dbReference type="NCBI Taxonomy" id="1182544"/>
    <lineage>
        <taxon>Eukaryota</taxon>
        <taxon>Fungi</taxon>
        <taxon>Dikarya</taxon>
        <taxon>Ascomycota</taxon>
        <taxon>Pezizomycotina</taxon>
        <taxon>Eurotiomycetes</taxon>
        <taxon>Chaetothyriomycetidae</taxon>
        <taxon>Chaetothyriales</taxon>
        <taxon>Herpotrichiellaceae</taxon>
        <taxon>Cladophialophora</taxon>
    </lineage>
</organism>
<gene>
    <name evidence="1" type="ORF">A1O7_06247</name>
</gene>
<dbReference type="EMBL" id="AMGW01000004">
    <property type="protein sequence ID" value="EXJ58817.1"/>
    <property type="molecule type" value="Genomic_DNA"/>
</dbReference>
<dbReference type="RefSeq" id="XP_007758440.1">
    <property type="nucleotide sequence ID" value="XM_007760250.1"/>
</dbReference>
<dbReference type="VEuPathDB" id="FungiDB:A1O7_06247"/>
<protein>
    <submittedName>
        <fullName evidence="1">Uncharacterized protein</fullName>
    </submittedName>
</protein>
<reference evidence="1 2" key="1">
    <citation type="submission" date="2013-03" db="EMBL/GenBank/DDBJ databases">
        <title>The Genome Sequence of Cladophialophora yegresii CBS 114405.</title>
        <authorList>
            <consortium name="The Broad Institute Genomics Platform"/>
            <person name="Cuomo C."/>
            <person name="de Hoog S."/>
            <person name="Gorbushina A."/>
            <person name="Walker B."/>
            <person name="Young S.K."/>
            <person name="Zeng Q."/>
            <person name="Gargeya S."/>
            <person name="Fitzgerald M."/>
            <person name="Haas B."/>
            <person name="Abouelleil A."/>
            <person name="Allen A.W."/>
            <person name="Alvarado L."/>
            <person name="Arachchi H.M."/>
            <person name="Berlin A.M."/>
            <person name="Chapman S.B."/>
            <person name="Gainer-Dewar J."/>
            <person name="Goldberg J."/>
            <person name="Griggs A."/>
            <person name="Gujja S."/>
            <person name="Hansen M."/>
            <person name="Howarth C."/>
            <person name="Imamovic A."/>
            <person name="Ireland A."/>
            <person name="Larimer J."/>
            <person name="McCowan C."/>
            <person name="Murphy C."/>
            <person name="Pearson M."/>
            <person name="Poon T.W."/>
            <person name="Priest M."/>
            <person name="Roberts A."/>
            <person name="Saif S."/>
            <person name="Shea T."/>
            <person name="Sisk P."/>
            <person name="Sykes S."/>
            <person name="Wortman J."/>
            <person name="Nusbaum C."/>
            <person name="Birren B."/>
        </authorList>
    </citation>
    <scope>NUCLEOTIDE SEQUENCE [LARGE SCALE GENOMIC DNA]</scope>
    <source>
        <strain evidence="1 2">CBS 114405</strain>
    </source>
</reference>
<evidence type="ECO:0000313" key="2">
    <source>
        <dbReference type="Proteomes" id="UP000019473"/>
    </source>
</evidence>
<dbReference type="OrthoDB" id="8904098at2759"/>
<dbReference type="HOGENOM" id="CLU_2426847_0_0_1"/>
<comment type="caution">
    <text evidence="1">The sequence shown here is derived from an EMBL/GenBank/DDBJ whole genome shotgun (WGS) entry which is preliminary data.</text>
</comment>